<proteinExistence type="predicted"/>
<evidence type="ECO:0000313" key="2">
    <source>
        <dbReference type="EMBL" id="GJT98660.1"/>
    </source>
</evidence>
<keyword evidence="3" id="KW-1185">Reference proteome</keyword>
<feature type="compositionally biased region" description="Polar residues" evidence="1">
    <location>
        <begin position="47"/>
        <end position="59"/>
    </location>
</feature>
<dbReference type="CDD" id="cd09272">
    <property type="entry name" value="RNase_HI_RT_Ty1"/>
    <property type="match status" value="1"/>
</dbReference>
<reference evidence="2" key="2">
    <citation type="submission" date="2022-01" db="EMBL/GenBank/DDBJ databases">
        <authorList>
            <person name="Yamashiro T."/>
            <person name="Shiraishi A."/>
            <person name="Satake H."/>
            <person name="Nakayama K."/>
        </authorList>
    </citation>
    <scope>NUCLEOTIDE SEQUENCE</scope>
</reference>
<evidence type="ECO:0000256" key="1">
    <source>
        <dbReference type="SAM" id="MobiDB-lite"/>
    </source>
</evidence>
<organism evidence="2 3">
    <name type="scientific">Tanacetum coccineum</name>
    <dbReference type="NCBI Taxonomy" id="301880"/>
    <lineage>
        <taxon>Eukaryota</taxon>
        <taxon>Viridiplantae</taxon>
        <taxon>Streptophyta</taxon>
        <taxon>Embryophyta</taxon>
        <taxon>Tracheophyta</taxon>
        <taxon>Spermatophyta</taxon>
        <taxon>Magnoliopsida</taxon>
        <taxon>eudicotyledons</taxon>
        <taxon>Gunneridae</taxon>
        <taxon>Pentapetalae</taxon>
        <taxon>asterids</taxon>
        <taxon>campanulids</taxon>
        <taxon>Asterales</taxon>
        <taxon>Asteraceae</taxon>
        <taxon>Asteroideae</taxon>
        <taxon>Anthemideae</taxon>
        <taxon>Anthemidinae</taxon>
        <taxon>Tanacetum</taxon>
    </lineage>
</organism>
<evidence type="ECO:0000313" key="3">
    <source>
        <dbReference type="Proteomes" id="UP001151760"/>
    </source>
</evidence>
<name>A0ABQ5IEU8_9ASTR</name>
<reference evidence="2" key="1">
    <citation type="journal article" date="2022" name="Int. J. Mol. Sci.">
        <title>Draft Genome of Tanacetum Coccineum: Genomic Comparison of Closely Related Tanacetum-Family Plants.</title>
        <authorList>
            <person name="Yamashiro T."/>
            <person name="Shiraishi A."/>
            <person name="Nakayama K."/>
            <person name="Satake H."/>
        </authorList>
    </citation>
    <scope>NUCLEOTIDE SEQUENCE</scope>
</reference>
<evidence type="ECO:0008006" key="4">
    <source>
        <dbReference type="Google" id="ProtNLM"/>
    </source>
</evidence>
<comment type="caution">
    <text evidence="2">The sequence shown here is derived from an EMBL/GenBank/DDBJ whole genome shotgun (WGS) entry which is preliminary data.</text>
</comment>
<feature type="region of interest" description="Disordered" evidence="1">
    <location>
        <begin position="47"/>
        <end position="89"/>
    </location>
</feature>
<sequence length="238" mass="27102">MSFACNNIKLTIQNDTSEVICATCKQCLITANHDECVFKYVNNMNSSKKNQSDNVSESAIQKKHKANAKKSKKLGSIERLASPRPSKPRTCLRWLPTRRIFDLGGKITESSNTESKSDTLVYETPKEEYVSLSACCALALWMWIQLTNYGSHFDSKSAIAISYNPVHHSRSNLIAVCFHSIKMHVEKGTTELYFVKTDHQLADIFTKDLPVERFIYLVRHHGMRSLSLQELKRLVKSQ</sequence>
<dbReference type="EMBL" id="BQNB010020697">
    <property type="protein sequence ID" value="GJT98660.1"/>
    <property type="molecule type" value="Genomic_DNA"/>
</dbReference>
<gene>
    <name evidence="2" type="ORF">Tco_1094178</name>
</gene>
<protein>
    <recommendedName>
        <fullName evidence="4">Retrovirus-related Pol polyprotein from transposon TNT 1-94</fullName>
    </recommendedName>
</protein>
<accession>A0ABQ5IEU8</accession>
<dbReference type="Proteomes" id="UP001151760">
    <property type="component" value="Unassembled WGS sequence"/>
</dbReference>
<feature type="compositionally biased region" description="Basic residues" evidence="1">
    <location>
        <begin position="61"/>
        <end position="73"/>
    </location>
</feature>